<feature type="non-terminal residue" evidence="2">
    <location>
        <position position="30"/>
    </location>
</feature>
<accession>A0A382J2L6</accession>
<dbReference type="EMBL" id="UINC01071051">
    <property type="protein sequence ID" value="SVC05672.1"/>
    <property type="molecule type" value="Genomic_DNA"/>
</dbReference>
<feature type="region of interest" description="Disordered" evidence="1">
    <location>
        <begin position="1"/>
        <end position="30"/>
    </location>
</feature>
<evidence type="ECO:0000256" key="1">
    <source>
        <dbReference type="SAM" id="MobiDB-lite"/>
    </source>
</evidence>
<evidence type="ECO:0000313" key="2">
    <source>
        <dbReference type="EMBL" id="SVC05672.1"/>
    </source>
</evidence>
<protein>
    <submittedName>
        <fullName evidence="2">Uncharacterized protein</fullName>
    </submittedName>
</protein>
<dbReference type="AlphaFoldDB" id="A0A382J2L6"/>
<reference evidence="2" key="1">
    <citation type="submission" date="2018-05" db="EMBL/GenBank/DDBJ databases">
        <authorList>
            <person name="Lanie J.A."/>
            <person name="Ng W.-L."/>
            <person name="Kazmierczak K.M."/>
            <person name="Andrzejewski T.M."/>
            <person name="Davidsen T.M."/>
            <person name="Wayne K.J."/>
            <person name="Tettelin H."/>
            <person name="Glass J.I."/>
            <person name="Rusch D."/>
            <person name="Podicherti R."/>
            <person name="Tsui H.-C.T."/>
            <person name="Winkler M.E."/>
        </authorList>
    </citation>
    <scope>NUCLEOTIDE SEQUENCE</scope>
</reference>
<feature type="compositionally biased region" description="Basic residues" evidence="1">
    <location>
        <begin position="17"/>
        <end position="30"/>
    </location>
</feature>
<proteinExistence type="predicted"/>
<organism evidence="2">
    <name type="scientific">marine metagenome</name>
    <dbReference type="NCBI Taxonomy" id="408172"/>
    <lineage>
        <taxon>unclassified sequences</taxon>
        <taxon>metagenomes</taxon>
        <taxon>ecological metagenomes</taxon>
    </lineage>
</organism>
<gene>
    <name evidence="2" type="ORF">METZ01_LOCUS258526</name>
</gene>
<name>A0A382J2L6_9ZZZZ</name>
<feature type="compositionally biased region" description="Basic and acidic residues" evidence="1">
    <location>
        <begin position="1"/>
        <end position="10"/>
    </location>
</feature>
<sequence length="30" mass="3607">MKRNRGEPHMKTYPSNNKRKIRKKEAHSPS</sequence>